<evidence type="ECO:0000313" key="2">
    <source>
        <dbReference type="EMBL" id="KAI1888634.1"/>
    </source>
</evidence>
<name>A0A8T3CZ47_9TELE</name>
<comment type="caution">
    <text evidence="2">The sequence shown here is derived from an EMBL/GenBank/DDBJ whole genome shotgun (WGS) entry which is preliminary data.</text>
</comment>
<evidence type="ECO:0000313" key="3">
    <source>
        <dbReference type="Proteomes" id="UP000829720"/>
    </source>
</evidence>
<feature type="compositionally biased region" description="Low complexity" evidence="1">
    <location>
        <begin position="221"/>
        <end position="236"/>
    </location>
</feature>
<reference evidence="2" key="1">
    <citation type="submission" date="2021-01" db="EMBL/GenBank/DDBJ databases">
        <authorList>
            <person name="Zahm M."/>
            <person name="Roques C."/>
            <person name="Cabau C."/>
            <person name="Klopp C."/>
            <person name="Donnadieu C."/>
            <person name="Jouanno E."/>
            <person name="Lampietro C."/>
            <person name="Louis A."/>
            <person name="Herpin A."/>
            <person name="Echchiki A."/>
            <person name="Berthelot C."/>
            <person name="Parey E."/>
            <person name="Roest-Crollius H."/>
            <person name="Braasch I."/>
            <person name="Postlethwait J."/>
            <person name="Bobe J."/>
            <person name="Montfort J."/>
            <person name="Bouchez O."/>
            <person name="Begum T."/>
            <person name="Mejri S."/>
            <person name="Adams A."/>
            <person name="Chen W.-J."/>
            <person name="Guiguen Y."/>
        </authorList>
    </citation>
    <scope>NUCLEOTIDE SEQUENCE</scope>
    <source>
        <tissue evidence="2">Blood</tissue>
    </source>
</reference>
<gene>
    <name evidence="2" type="ORF">AGOR_G00187170</name>
</gene>
<evidence type="ECO:0000256" key="1">
    <source>
        <dbReference type="SAM" id="MobiDB-lite"/>
    </source>
</evidence>
<feature type="region of interest" description="Disordered" evidence="1">
    <location>
        <begin position="34"/>
        <end position="339"/>
    </location>
</feature>
<feature type="compositionally biased region" description="Basic and acidic residues" evidence="1">
    <location>
        <begin position="321"/>
        <end position="339"/>
    </location>
</feature>
<feature type="compositionally biased region" description="Pro residues" evidence="1">
    <location>
        <begin position="204"/>
        <end position="220"/>
    </location>
</feature>
<feature type="compositionally biased region" description="Low complexity" evidence="1">
    <location>
        <begin position="270"/>
        <end position="284"/>
    </location>
</feature>
<feature type="compositionally biased region" description="Low complexity" evidence="1">
    <location>
        <begin position="172"/>
        <end position="203"/>
    </location>
</feature>
<keyword evidence="3" id="KW-1185">Reference proteome</keyword>
<protein>
    <submittedName>
        <fullName evidence="2">Uncharacterized protein</fullName>
    </submittedName>
</protein>
<dbReference type="AlphaFoldDB" id="A0A8T3CZ47"/>
<feature type="compositionally biased region" description="Pro residues" evidence="1">
    <location>
        <begin position="121"/>
        <end position="136"/>
    </location>
</feature>
<dbReference type="Proteomes" id="UP000829720">
    <property type="component" value="Unassembled WGS sequence"/>
</dbReference>
<sequence>MTVQQLQMMRITRKAVTSLPVPLIRSALCPHSLPPPPGSAKEMMSAESCVAEPGPQEAPQPPRAVASLSVRVLPPPGPAHSSLPISQSAHDEDGEEEQGAALRRSGRGQPTWERSRRKPPAHPAPPARPPSPPLEPEPSFLLPDTPKQSPPVPASAPPMQAGGPAPLPGSLPEPEGGVEQGPPMPATLQEQPQTSTQPTESVPDTPPSALAPPPQVPPPKGGSAPCAATERAAAGAERVTLQGRGACVVPVLPPSPPPEDGDPSRAGARPSSSSPSSPSSLSSSTQEKLRPAHQGNTGLSPPYRRTGVVLEEGAASQKKKASPEKDVGDKERTHKPREVMEVEGPAEGAVRCMEKVVMRLLLPLMVSAHCHHCSTPSYSCAASIP</sequence>
<proteinExistence type="predicted"/>
<accession>A0A8T3CZ47</accession>
<organism evidence="2 3">
    <name type="scientific">Albula goreensis</name>
    <dbReference type="NCBI Taxonomy" id="1534307"/>
    <lineage>
        <taxon>Eukaryota</taxon>
        <taxon>Metazoa</taxon>
        <taxon>Chordata</taxon>
        <taxon>Craniata</taxon>
        <taxon>Vertebrata</taxon>
        <taxon>Euteleostomi</taxon>
        <taxon>Actinopterygii</taxon>
        <taxon>Neopterygii</taxon>
        <taxon>Teleostei</taxon>
        <taxon>Albuliformes</taxon>
        <taxon>Albulidae</taxon>
        <taxon>Albula</taxon>
    </lineage>
</organism>
<dbReference type="EMBL" id="JAERUA010000017">
    <property type="protein sequence ID" value="KAI1888634.1"/>
    <property type="molecule type" value="Genomic_DNA"/>
</dbReference>